<sequence>MDEFFKIKSEVNAALYNADMKIIASKMCQLIVLGEEYINEMEEKSKIPNCLLLRNIAAYMISLLKAFGIIPKNFDNAFAIDSTETVICGISPSTSAQEIIMPYVSALTVFRKTISELAQQHNVTDIIKECDRIRDKVLPELGIILNEANPEEPVLINVSALKHWKIDGDNNTNKERERE</sequence>
<evidence type="ECO:0000313" key="2">
    <source>
        <dbReference type="WBParaSite" id="sdigi.contig16.g1509.t1"/>
    </source>
</evidence>
<protein>
    <submittedName>
        <fullName evidence="2">Uncharacterized protein</fullName>
    </submittedName>
</protein>
<dbReference type="GO" id="GO:0004817">
    <property type="term" value="F:cysteine-tRNA ligase activity"/>
    <property type="evidence" value="ECO:0007669"/>
    <property type="project" value="TreeGrafter"/>
</dbReference>
<organism evidence="1 2">
    <name type="scientific">Setaria digitata</name>
    <dbReference type="NCBI Taxonomy" id="48799"/>
    <lineage>
        <taxon>Eukaryota</taxon>
        <taxon>Metazoa</taxon>
        <taxon>Ecdysozoa</taxon>
        <taxon>Nematoda</taxon>
        <taxon>Chromadorea</taxon>
        <taxon>Rhabditida</taxon>
        <taxon>Spirurina</taxon>
        <taxon>Spiruromorpha</taxon>
        <taxon>Filarioidea</taxon>
        <taxon>Setariidae</taxon>
        <taxon>Setaria</taxon>
    </lineage>
</organism>
<accession>A0A915PH57</accession>
<dbReference type="GO" id="GO:0005737">
    <property type="term" value="C:cytoplasm"/>
    <property type="evidence" value="ECO:0007669"/>
    <property type="project" value="TreeGrafter"/>
</dbReference>
<evidence type="ECO:0000313" key="1">
    <source>
        <dbReference type="Proteomes" id="UP000887581"/>
    </source>
</evidence>
<dbReference type="Proteomes" id="UP000887581">
    <property type="component" value="Unplaced"/>
</dbReference>
<dbReference type="GO" id="GO:0006423">
    <property type="term" value="P:cysteinyl-tRNA aminoacylation"/>
    <property type="evidence" value="ECO:0007669"/>
    <property type="project" value="TreeGrafter"/>
</dbReference>
<reference evidence="2" key="1">
    <citation type="submission" date="2022-11" db="UniProtKB">
        <authorList>
            <consortium name="WormBaseParasite"/>
        </authorList>
    </citation>
    <scope>IDENTIFICATION</scope>
</reference>
<dbReference type="AlphaFoldDB" id="A0A915PH57"/>
<proteinExistence type="predicted"/>
<dbReference type="WBParaSite" id="sdigi.contig16.g1509.t1">
    <property type="protein sequence ID" value="sdigi.contig16.g1509.t1"/>
    <property type="gene ID" value="sdigi.contig16.g1509"/>
</dbReference>
<keyword evidence="1" id="KW-1185">Reference proteome</keyword>
<dbReference type="GO" id="GO:0005524">
    <property type="term" value="F:ATP binding"/>
    <property type="evidence" value="ECO:0007669"/>
    <property type="project" value="TreeGrafter"/>
</dbReference>
<dbReference type="PANTHER" id="PTHR10890">
    <property type="entry name" value="CYSTEINYL-TRNA SYNTHETASE"/>
    <property type="match status" value="1"/>
</dbReference>
<dbReference type="InterPro" id="IPR024909">
    <property type="entry name" value="Cys-tRNA/MSH_ligase"/>
</dbReference>
<name>A0A915PH57_9BILA</name>
<dbReference type="PANTHER" id="PTHR10890:SF3">
    <property type="entry name" value="CYSTEINE--TRNA LIGASE, CYTOPLASMIC"/>
    <property type="match status" value="1"/>
</dbReference>